<comment type="caution">
    <text evidence="7">The sequence shown here is derived from an EMBL/GenBank/DDBJ whole genome shotgun (WGS) entry which is preliminary data.</text>
</comment>
<dbReference type="GO" id="GO:0000902">
    <property type="term" value="P:cell morphogenesis"/>
    <property type="evidence" value="ECO:0007669"/>
    <property type="project" value="InterPro"/>
</dbReference>
<reference evidence="7" key="2">
    <citation type="journal article" date="2021" name="PeerJ">
        <title>Extensive microbial diversity within the chicken gut microbiome revealed by metagenomics and culture.</title>
        <authorList>
            <person name="Gilroy R."/>
            <person name="Ravi A."/>
            <person name="Getino M."/>
            <person name="Pursley I."/>
            <person name="Horton D.L."/>
            <person name="Alikhan N.F."/>
            <person name="Baker D."/>
            <person name="Gharbi K."/>
            <person name="Hall N."/>
            <person name="Watson M."/>
            <person name="Adriaenssens E.M."/>
            <person name="Foster-Nyarko E."/>
            <person name="Jarju S."/>
            <person name="Secka A."/>
            <person name="Antonio M."/>
            <person name="Oren A."/>
            <person name="Chaudhuri R.R."/>
            <person name="La Ragione R."/>
            <person name="Hildebrand F."/>
            <person name="Pallen M.J."/>
        </authorList>
    </citation>
    <scope>NUCLEOTIDE SEQUENCE</scope>
    <source>
        <strain evidence="7">ChiGjej1B1-19959</strain>
    </source>
</reference>
<dbReference type="SUPFAM" id="SSF53067">
    <property type="entry name" value="Actin-like ATPase domain"/>
    <property type="match status" value="2"/>
</dbReference>
<dbReference type="Pfam" id="PF06723">
    <property type="entry name" value="MreB_Mbl"/>
    <property type="match status" value="1"/>
</dbReference>
<dbReference type="GO" id="GO:0005524">
    <property type="term" value="F:ATP binding"/>
    <property type="evidence" value="ECO:0007669"/>
    <property type="project" value="UniProtKB-KW"/>
</dbReference>
<sequence>MPGMHVGIDFGSTSTIMYVDGKGIVLDEPTMIAVDTETGVPIAIGNAAYTINGRTDERIDVISPVQNGIISNYTMAQHILRYYFQRLCGNSILKPTVILTVPSGATNLERRTFLEVAMRAGAGRVCLVEEALASAIGVGFESRALSGRFIVNMGGGAVDVSVVTMGSLAVAKTIKGAGKSIDDAIARYLRRERDILIGPQTAEHLKICLGSAIPRREELAVMANGKSGLDHMPITFEVTSSELFGCIHERLDAMVRGIKSVLEITPPELVGDISENGIVLTGGTALLFGMKAFLESELGIEVVLADDPIYSCVSGAAAIVRDMDFLTENGYTFRTVQELSA</sequence>
<organism evidence="7 8">
    <name type="scientific">Candidatus Fimenecus excrementigallinarum</name>
    <dbReference type="NCBI Taxonomy" id="2840816"/>
    <lineage>
        <taxon>Bacteria</taxon>
        <taxon>Bacillati</taxon>
        <taxon>Bacillota</taxon>
        <taxon>Clostridia</taxon>
        <taxon>Candidatus Fimenecus</taxon>
    </lineage>
</organism>
<dbReference type="PANTHER" id="PTHR42749:SF1">
    <property type="entry name" value="CELL SHAPE-DETERMINING PROTEIN MREB"/>
    <property type="match status" value="1"/>
</dbReference>
<evidence type="ECO:0000256" key="4">
    <source>
        <dbReference type="ARBA" id="ARBA00022960"/>
    </source>
</evidence>
<keyword evidence="2 6" id="KW-0547">Nucleotide-binding</keyword>
<evidence type="ECO:0000256" key="1">
    <source>
        <dbReference type="ARBA" id="ARBA00022490"/>
    </source>
</evidence>
<comment type="caution">
    <text evidence="6">Lacks conserved residue(s) required for the propagation of feature annotation.</text>
</comment>
<proteinExistence type="inferred from homology"/>
<dbReference type="PANTHER" id="PTHR42749">
    <property type="entry name" value="CELL SHAPE-DETERMINING PROTEIN MREB"/>
    <property type="match status" value="1"/>
</dbReference>
<keyword evidence="3 6" id="KW-0067">ATP-binding</keyword>
<evidence type="ECO:0000256" key="2">
    <source>
        <dbReference type="ARBA" id="ARBA00022741"/>
    </source>
</evidence>
<comment type="similarity">
    <text evidence="5 6">Belongs to the FtsA/MreB family.</text>
</comment>
<evidence type="ECO:0000313" key="7">
    <source>
        <dbReference type="EMBL" id="HIU36157.1"/>
    </source>
</evidence>
<reference evidence="7" key="1">
    <citation type="submission" date="2020-10" db="EMBL/GenBank/DDBJ databases">
        <authorList>
            <person name="Gilroy R."/>
        </authorList>
    </citation>
    <scope>NUCLEOTIDE SEQUENCE</scope>
    <source>
        <strain evidence="7">ChiGjej1B1-19959</strain>
    </source>
</reference>
<evidence type="ECO:0000313" key="8">
    <source>
        <dbReference type="Proteomes" id="UP000824071"/>
    </source>
</evidence>
<dbReference type="AlphaFoldDB" id="A0A9D1IHI0"/>
<feature type="binding site" evidence="6">
    <location>
        <begin position="203"/>
        <end position="206"/>
    </location>
    <ligand>
        <name>ATP</name>
        <dbReference type="ChEBI" id="CHEBI:30616"/>
    </ligand>
</feature>
<dbReference type="PRINTS" id="PR01652">
    <property type="entry name" value="SHAPEPROTEIN"/>
</dbReference>
<dbReference type="InterPro" id="IPR056546">
    <property type="entry name" value="MreB_MamK-like"/>
</dbReference>
<evidence type="ECO:0000256" key="5">
    <source>
        <dbReference type="ARBA" id="ARBA00023458"/>
    </source>
</evidence>
<dbReference type="Gene3D" id="3.30.420.40">
    <property type="match status" value="2"/>
</dbReference>
<dbReference type="Proteomes" id="UP000824071">
    <property type="component" value="Unassembled WGS sequence"/>
</dbReference>
<dbReference type="CDD" id="cd10225">
    <property type="entry name" value="ASKHA_NBD_MreB-like"/>
    <property type="match status" value="1"/>
</dbReference>
<dbReference type="GO" id="GO:0008360">
    <property type="term" value="P:regulation of cell shape"/>
    <property type="evidence" value="ECO:0007669"/>
    <property type="project" value="UniProtKB-UniRule"/>
</dbReference>
<evidence type="ECO:0000256" key="3">
    <source>
        <dbReference type="ARBA" id="ARBA00022840"/>
    </source>
</evidence>
<dbReference type="HAMAP" id="MF_02207">
    <property type="entry name" value="MreB"/>
    <property type="match status" value="1"/>
</dbReference>
<comment type="function">
    <text evidence="6">Forms membrane-associated dynamic filaments that are essential for cell shape determination. Acts by regulating cell wall synthesis and cell elongation, and thus cell shape. A feedback loop between cell geometry and MreB localization may maintain elongated cell shape by targeting cell wall growth to regions of negative cell wall curvature.</text>
</comment>
<accession>A0A9D1IHI0</accession>
<dbReference type="EMBL" id="DVMW01000036">
    <property type="protein sequence ID" value="HIU36157.1"/>
    <property type="molecule type" value="Genomic_DNA"/>
</dbReference>
<protein>
    <recommendedName>
        <fullName evidence="6">Cell shape-determining protein MreB</fullName>
    </recommendedName>
</protein>
<evidence type="ECO:0000256" key="6">
    <source>
        <dbReference type="HAMAP-Rule" id="MF_02207"/>
    </source>
</evidence>
<dbReference type="GO" id="GO:0005737">
    <property type="term" value="C:cytoplasm"/>
    <property type="evidence" value="ECO:0007669"/>
    <property type="project" value="UniProtKB-SubCell"/>
</dbReference>
<keyword evidence="4 6" id="KW-0133">Cell shape</keyword>
<gene>
    <name evidence="6" type="primary">mreB</name>
    <name evidence="7" type="ORF">IAC53_06105</name>
</gene>
<keyword evidence="1 6" id="KW-0963">Cytoplasm</keyword>
<dbReference type="InterPro" id="IPR043129">
    <property type="entry name" value="ATPase_NBD"/>
</dbReference>
<dbReference type="InterPro" id="IPR004753">
    <property type="entry name" value="MreB"/>
</dbReference>
<comment type="subcellular location">
    <subcellularLocation>
        <location evidence="6">Cytoplasm</location>
    </subcellularLocation>
    <text evidence="6">Membrane-associated.</text>
</comment>
<dbReference type="NCBIfam" id="NF010539">
    <property type="entry name" value="PRK13927.1"/>
    <property type="match status" value="1"/>
</dbReference>
<name>A0A9D1IHI0_9FIRM</name>
<comment type="subunit">
    <text evidence="6">Forms polymers.</text>
</comment>